<sequence>MSRPVCTATIGDDDTVMVVIDGVERQCDSMPEAITYLADTAKDLGRPLKVTAIDPSSPTNPESFLIVDVDGSVVEDSSVRVKRPSRRGTPHAAQSGASGYSDTPGAGNVAVDVTTADEIPLAEQVTVEESARNEPALAAAETELASLPAAAQAAAAACAAVQVESDDPRMRLRPEIPAEKALTPAREGWRGWSNAAFKTHLAPTGAEQANRDRRSRIQRPLDSHRTVAVVQLKGGATKTTVAYHLAATYGRIRGGNILAGEFNENQGTLGERALAGSHDRTTLDLIRNLGSVTRRTSDLVRYVRPQGDDRIHVLASPPEGADRRRVDGNSVKAAHDVLLSLYSLILLDTGNSAQASTWRAAVDVADSLVFVAQNKADDCRLLEATVEGVKAEGHGDKLARSILVVTNTAQPNAERLAWLKEYGKTIGLAAIAVVPFDRSLQEGMAFNYDILNPATRHAYESATADLTDQL</sequence>
<comment type="caution">
    <text evidence="2">The sequence shown here is derived from an EMBL/GenBank/DDBJ whole genome shotgun (WGS) entry which is preliminary data.</text>
</comment>
<feature type="compositionally biased region" description="Basic residues" evidence="1">
    <location>
        <begin position="80"/>
        <end position="89"/>
    </location>
</feature>
<evidence type="ECO:0000313" key="3">
    <source>
        <dbReference type="Proteomes" id="UP001220456"/>
    </source>
</evidence>
<dbReference type="Proteomes" id="UP001220456">
    <property type="component" value="Unassembled WGS sequence"/>
</dbReference>
<dbReference type="PANTHER" id="PTHR43384">
    <property type="entry name" value="SEPTUM SITE-DETERMINING PROTEIN MIND HOMOLOG, CHLOROPLASTIC-RELATED"/>
    <property type="match status" value="1"/>
</dbReference>
<evidence type="ECO:0000313" key="2">
    <source>
        <dbReference type="EMBL" id="MDF9277444.1"/>
    </source>
</evidence>
<organism evidence="2 3">
    <name type="scientific">Arthrobacter vasquezii</name>
    <dbReference type="NCBI Taxonomy" id="2977629"/>
    <lineage>
        <taxon>Bacteria</taxon>
        <taxon>Bacillati</taxon>
        <taxon>Actinomycetota</taxon>
        <taxon>Actinomycetes</taxon>
        <taxon>Micrococcales</taxon>
        <taxon>Micrococcaceae</taxon>
        <taxon>Arthrobacter</taxon>
    </lineage>
</organism>
<evidence type="ECO:0008006" key="4">
    <source>
        <dbReference type="Google" id="ProtNLM"/>
    </source>
</evidence>
<protein>
    <recommendedName>
        <fullName evidence="4">MinD-like ATPase involved in chromosome partitioning or flagellar assembly</fullName>
    </recommendedName>
</protein>
<dbReference type="EMBL" id="JAROKN010000010">
    <property type="protein sequence ID" value="MDF9277444.1"/>
    <property type="molecule type" value="Genomic_DNA"/>
</dbReference>
<dbReference type="InterPro" id="IPR027417">
    <property type="entry name" value="P-loop_NTPase"/>
</dbReference>
<dbReference type="InterPro" id="IPR050625">
    <property type="entry name" value="ParA/MinD_ATPase"/>
</dbReference>
<feature type="region of interest" description="Disordered" evidence="1">
    <location>
        <begin position="78"/>
        <end position="106"/>
    </location>
</feature>
<name>A0ABT6CTQ2_9MICC</name>
<dbReference type="RefSeq" id="WP_277357995.1">
    <property type="nucleotide sequence ID" value="NZ_JAROKN010000010.1"/>
</dbReference>
<dbReference type="Gene3D" id="3.40.50.300">
    <property type="entry name" value="P-loop containing nucleotide triphosphate hydrolases"/>
    <property type="match status" value="1"/>
</dbReference>
<keyword evidence="3" id="KW-1185">Reference proteome</keyword>
<reference evidence="2 3" key="1">
    <citation type="journal article" date="2023" name="Int. J. Syst. Evol. Microbiol.">
        <title>Arthrobacter vasquezii sp. nov., isolated from a soil sample from Union Glacier, Antarctica.</title>
        <authorList>
            <person name="Valenzuela-Ibaceta F."/>
            <person name="Carrasco V."/>
            <person name="Lagos-Moraga S."/>
            <person name="Dietz-Vargas C."/>
            <person name="Navarro C.A."/>
            <person name="Perez-Donoso J.M."/>
        </authorList>
    </citation>
    <scope>NUCLEOTIDE SEQUENCE [LARGE SCALE GENOMIC DNA]</scope>
    <source>
        <strain evidence="2 3">EH-1B-1</strain>
    </source>
</reference>
<accession>A0ABT6CTQ2</accession>
<dbReference type="PANTHER" id="PTHR43384:SF14">
    <property type="entry name" value="ESX-1 SECRETION-ASSOCIATED PROTEIN ESPI"/>
    <property type="match status" value="1"/>
</dbReference>
<dbReference type="SUPFAM" id="SSF52540">
    <property type="entry name" value="P-loop containing nucleoside triphosphate hydrolases"/>
    <property type="match status" value="1"/>
</dbReference>
<evidence type="ECO:0000256" key="1">
    <source>
        <dbReference type="SAM" id="MobiDB-lite"/>
    </source>
</evidence>
<proteinExistence type="predicted"/>
<gene>
    <name evidence="2" type="ORF">P4U43_06510</name>
</gene>